<dbReference type="Gene3D" id="3.40.190.10">
    <property type="entry name" value="Periplasmic binding protein-like II"/>
    <property type="match status" value="1"/>
</dbReference>
<dbReference type="Proteomes" id="UP000031866">
    <property type="component" value="Chromosome"/>
</dbReference>
<dbReference type="OrthoDB" id="9764112at2"/>
<organism evidence="1 2">
    <name type="scientific">Clostridium beijerinckii</name>
    <name type="common">Clostridium MP</name>
    <dbReference type="NCBI Taxonomy" id="1520"/>
    <lineage>
        <taxon>Bacteria</taxon>
        <taxon>Bacillati</taxon>
        <taxon>Bacillota</taxon>
        <taxon>Clostridia</taxon>
        <taxon>Eubacteriales</taxon>
        <taxon>Clostridiaceae</taxon>
        <taxon>Clostridium</taxon>
    </lineage>
</organism>
<evidence type="ECO:0000313" key="2">
    <source>
        <dbReference type="Proteomes" id="UP000031866"/>
    </source>
</evidence>
<gene>
    <name evidence="1" type="ORF">LF65_00515</name>
</gene>
<sequence>MLYVISKNTEDPKETSTLLRFILNDVELAKILGFDRGIPVNESDPKALEDNNLLERNLAIPSSQNRRWRLLIIKV</sequence>
<reference evidence="2" key="1">
    <citation type="submission" date="2014-12" db="EMBL/GenBank/DDBJ databases">
        <title>Genome sequence of Clostridium beijerinckii strain 59B.</title>
        <authorList>
            <person name="Little G.T."/>
            <person name="Minton N.P."/>
        </authorList>
    </citation>
    <scope>NUCLEOTIDE SEQUENCE [LARGE SCALE GENOMIC DNA]</scope>
    <source>
        <strain evidence="2">59B</strain>
    </source>
</reference>
<dbReference type="AlphaFoldDB" id="A0A0B5Q4Q1"/>
<dbReference type="RefSeq" id="WP_041893868.1">
    <property type="nucleotide sequence ID" value="NZ_CP010086.2"/>
</dbReference>
<evidence type="ECO:0000313" key="1">
    <source>
        <dbReference type="EMBL" id="AJG97154.1"/>
    </source>
</evidence>
<protein>
    <submittedName>
        <fullName evidence="1">Uncharacterized protein</fullName>
    </submittedName>
</protein>
<dbReference type="STRING" id="1520.LF65_00515"/>
<accession>A0A0B5Q4Q1</accession>
<name>A0A0B5Q4Q1_CLOBE</name>
<dbReference type="EMBL" id="CP010086">
    <property type="protein sequence ID" value="AJG97154.1"/>
    <property type="molecule type" value="Genomic_DNA"/>
</dbReference>
<dbReference type="KEGG" id="cbei:LF65_00515"/>
<proteinExistence type="predicted"/>